<evidence type="ECO:0000313" key="3">
    <source>
        <dbReference type="EMBL" id="ADD93392.1"/>
    </source>
</evidence>
<reference evidence="3" key="1">
    <citation type="journal article" date="2010" name="ISME J.">
        <title>Metagenome of the Mediterranean deep chlorophyll maximum studied by direct and fosmid library 454 pyrosequencing.</title>
        <authorList>
            <person name="Ghai R."/>
            <person name="Martin-Cuadrado A.B."/>
            <person name="Molto A.G."/>
            <person name="Heredia I.G."/>
            <person name="Cabrera R."/>
            <person name="Martin J."/>
            <person name="Verdu M."/>
            <person name="Deschamps P."/>
            <person name="Moreira D."/>
            <person name="Lopez-Garcia P."/>
            <person name="Mira A."/>
            <person name="Rodriguez-Valera F."/>
        </authorList>
    </citation>
    <scope>NUCLEOTIDE SEQUENCE</scope>
</reference>
<dbReference type="GO" id="GO:0010411">
    <property type="term" value="P:xyloglucan metabolic process"/>
    <property type="evidence" value="ECO:0007669"/>
    <property type="project" value="TreeGrafter"/>
</dbReference>
<dbReference type="InterPro" id="IPR031778">
    <property type="entry name" value="Sortilin_N"/>
</dbReference>
<dbReference type="PANTHER" id="PTHR43739">
    <property type="entry name" value="XYLOGLUCANASE (EUROFUNG)"/>
    <property type="match status" value="1"/>
</dbReference>
<dbReference type="PANTHER" id="PTHR43739:SF5">
    <property type="entry name" value="EXO-ALPHA-SIALIDASE"/>
    <property type="match status" value="1"/>
</dbReference>
<dbReference type="Gene3D" id="2.130.10.10">
    <property type="entry name" value="YVTN repeat-like/Quinoprotein amine dehydrogenase"/>
    <property type="match status" value="1"/>
</dbReference>
<dbReference type="Pfam" id="PF15902">
    <property type="entry name" value="Sortilin-Vps10"/>
    <property type="match status" value="1"/>
</dbReference>
<evidence type="ECO:0000256" key="1">
    <source>
        <dbReference type="ARBA" id="ARBA00022737"/>
    </source>
</evidence>
<dbReference type="InterPro" id="IPR036278">
    <property type="entry name" value="Sialidase_sf"/>
</dbReference>
<feature type="domain" description="Sortilin N-terminal" evidence="2">
    <location>
        <begin position="77"/>
        <end position="196"/>
    </location>
</feature>
<protein>
    <submittedName>
        <fullName evidence="3">BNR/Asp box repeat protein</fullName>
    </submittedName>
</protein>
<accession>D6PCE1</accession>
<evidence type="ECO:0000259" key="2">
    <source>
        <dbReference type="Pfam" id="PF15902"/>
    </source>
</evidence>
<sequence length="203" mass="22018">MKNLQLIILTCCFLPLIAFSQKRKKSVLNTEIPIEEELFSGLKWRNIGPFRGGRSVTSSGVAGDPMTYYMGNTGGGVWKTSDAGQTWKNISDGFFELGSVGAICVSESDPNVIYVGMGEHAVRGVMTSHGNGVYKSTDAGKTWNHVGLEGTMTISDVVIHPNNPDIVFIAAQGAQHGPTEERGIYKSIDGGQSWMKNFLLLKM</sequence>
<keyword evidence="1" id="KW-0677">Repeat</keyword>
<dbReference type="EMBL" id="GU942980">
    <property type="protein sequence ID" value="ADD93392.1"/>
    <property type="molecule type" value="Genomic_DNA"/>
</dbReference>
<dbReference type="AlphaFoldDB" id="D6PCE1"/>
<organism evidence="3">
    <name type="scientific">uncultured marine bacterium MedDCM-OCT-S01-C266</name>
    <dbReference type="NCBI Taxonomy" id="743047"/>
    <lineage>
        <taxon>Bacteria</taxon>
        <taxon>environmental samples</taxon>
    </lineage>
</organism>
<dbReference type="InterPro" id="IPR015943">
    <property type="entry name" value="WD40/YVTN_repeat-like_dom_sf"/>
</dbReference>
<dbReference type="InterPro" id="IPR052025">
    <property type="entry name" value="Xyloglucanase_GH74"/>
</dbReference>
<proteinExistence type="predicted"/>
<dbReference type="SUPFAM" id="SSF50939">
    <property type="entry name" value="Sialidases"/>
    <property type="match status" value="1"/>
</dbReference>
<name>D6PCE1_9BACT</name>
<dbReference type="CDD" id="cd15482">
    <property type="entry name" value="Sialidase_non-viral"/>
    <property type="match status" value="1"/>
</dbReference>